<dbReference type="PANTHER" id="PTHR42085:SF7">
    <property type="entry name" value="F-BOX DOMAIN-CONTAINING PROTEIN"/>
    <property type="match status" value="1"/>
</dbReference>
<dbReference type="AlphaFoldDB" id="A0A4S8YRT4"/>
<protein>
    <recommendedName>
        <fullName evidence="1">DUF7730 domain-containing protein</fullName>
    </recommendedName>
</protein>
<evidence type="ECO:0000313" key="3">
    <source>
        <dbReference type="Proteomes" id="UP000310421"/>
    </source>
</evidence>
<feature type="domain" description="DUF7730" evidence="1">
    <location>
        <begin position="62"/>
        <end position="155"/>
    </location>
</feature>
<sequence>MSTLTDTGHHNCRDYYLPIQPSTHHTLPPALYKTKSTAQILALHASQKSPLNAPYTRQTFPFLRLPYELRRKIYSYLLPYTETKTSSGSLIAKATTGSSAASTAHKTHLASLPSAKYAKNTILWHRGQTSILSVSRQLHAECSTILYGENTFVLWISYDQIQFRFRWVLASGLAPSHAYDFLAGWGGAKYIGKIKNVVMTVDCVDEYTGMIKYNVGGSGLTHGLRLQVQKLVRAINTAIAEDASEEQGLKKSTVRLQNGNDGVLESEKRGIVRSRDSSVRSVEEVQGVLEPLQALTGLREVVIFGAVTDTYKQELRNKMMAMTIFQG</sequence>
<reference evidence="2 3" key="1">
    <citation type="submission" date="2018-10" db="EMBL/GenBank/DDBJ databases">
        <title>Fifty Aureobasidium pullulans genomes reveal a recombining polyextremotolerant generalist.</title>
        <authorList>
            <person name="Gostincar C."/>
            <person name="Turk M."/>
            <person name="Zajc J."/>
            <person name="Gunde-Cimerman N."/>
        </authorList>
    </citation>
    <scope>NUCLEOTIDE SEQUENCE [LARGE SCALE GENOMIC DNA]</scope>
    <source>
        <strain evidence="2 3">EXF-10751</strain>
    </source>
</reference>
<dbReference type="EMBL" id="QZAN01000207">
    <property type="protein sequence ID" value="THW55106.1"/>
    <property type="molecule type" value="Genomic_DNA"/>
</dbReference>
<dbReference type="InterPro" id="IPR056632">
    <property type="entry name" value="DUF7730"/>
</dbReference>
<dbReference type="PANTHER" id="PTHR42085">
    <property type="entry name" value="F-BOX DOMAIN-CONTAINING PROTEIN"/>
    <property type="match status" value="1"/>
</dbReference>
<comment type="caution">
    <text evidence="2">The sequence shown here is derived from an EMBL/GenBank/DDBJ whole genome shotgun (WGS) entry which is preliminary data.</text>
</comment>
<name>A0A4S8YRT4_AURPU</name>
<evidence type="ECO:0000259" key="1">
    <source>
        <dbReference type="Pfam" id="PF24864"/>
    </source>
</evidence>
<dbReference type="Proteomes" id="UP000310421">
    <property type="component" value="Unassembled WGS sequence"/>
</dbReference>
<organism evidence="2 3">
    <name type="scientific">Aureobasidium pullulans</name>
    <name type="common">Black yeast</name>
    <name type="synonym">Pullularia pullulans</name>
    <dbReference type="NCBI Taxonomy" id="5580"/>
    <lineage>
        <taxon>Eukaryota</taxon>
        <taxon>Fungi</taxon>
        <taxon>Dikarya</taxon>
        <taxon>Ascomycota</taxon>
        <taxon>Pezizomycotina</taxon>
        <taxon>Dothideomycetes</taxon>
        <taxon>Dothideomycetidae</taxon>
        <taxon>Dothideales</taxon>
        <taxon>Saccotheciaceae</taxon>
        <taxon>Aureobasidium</taxon>
    </lineage>
</organism>
<dbReference type="InterPro" id="IPR038883">
    <property type="entry name" value="AN11006-like"/>
</dbReference>
<evidence type="ECO:0000313" key="2">
    <source>
        <dbReference type="EMBL" id="THW55106.1"/>
    </source>
</evidence>
<proteinExistence type="predicted"/>
<accession>A0A4S8YRT4</accession>
<dbReference type="Pfam" id="PF24864">
    <property type="entry name" value="DUF7730"/>
    <property type="match status" value="1"/>
</dbReference>
<gene>
    <name evidence="2" type="ORF">D6D20_09728</name>
</gene>